<feature type="compositionally biased region" description="Basic and acidic residues" evidence="1">
    <location>
        <begin position="398"/>
        <end position="408"/>
    </location>
</feature>
<reference evidence="2 3" key="1">
    <citation type="journal article" date="2019" name="PLoS ONE">
        <title>Comparative genome analysis indicates high evolutionary potential of pathogenicity genes in Colletotrichum tanaceti.</title>
        <authorList>
            <person name="Lelwala R.V."/>
            <person name="Korhonen P.K."/>
            <person name="Young N.D."/>
            <person name="Scott J.B."/>
            <person name="Ades P.A."/>
            <person name="Gasser R.B."/>
            <person name="Taylor P.W.J."/>
        </authorList>
    </citation>
    <scope>NUCLEOTIDE SEQUENCE [LARGE SCALE GENOMIC DNA]</scope>
    <source>
        <strain evidence="2">BRIP57314</strain>
    </source>
</reference>
<dbReference type="OrthoDB" id="5236058at2759"/>
<name>A0A4U6X2U4_9PEZI</name>
<organism evidence="2 3">
    <name type="scientific">Colletotrichum tanaceti</name>
    <dbReference type="NCBI Taxonomy" id="1306861"/>
    <lineage>
        <taxon>Eukaryota</taxon>
        <taxon>Fungi</taxon>
        <taxon>Dikarya</taxon>
        <taxon>Ascomycota</taxon>
        <taxon>Pezizomycotina</taxon>
        <taxon>Sordariomycetes</taxon>
        <taxon>Hypocreomycetidae</taxon>
        <taxon>Glomerellales</taxon>
        <taxon>Glomerellaceae</taxon>
        <taxon>Colletotrichum</taxon>
        <taxon>Colletotrichum destructivum species complex</taxon>
    </lineage>
</organism>
<accession>A0A4U6X2U4</accession>
<keyword evidence="3" id="KW-1185">Reference proteome</keyword>
<evidence type="ECO:0000313" key="2">
    <source>
        <dbReference type="EMBL" id="TKW49475.1"/>
    </source>
</evidence>
<protein>
    <submittedName>
        <fullName evidence="2">Uncharacterized protein</fullName>
    </submittedName>
</protein>
<evidence type="ECO:0000256" key="1">
    <source>
        <dbReference type="SAM" id="MobiDB-lite"/>
    </source>
</evidence>
<gene>
    <name evidence="2" type="ORF">CTA1_2881</name>
</gene>
<comment type="caution">
    <text evidence="2">The sequence shown here is derived from an EMBL/GenBank/DDBJ whole genome shotgun (WGS) entry which is preliminary data.</text>
</comment>
<feature type="region of interest" description="Disordered" evidence="1">
    <location>
        <begin position="351"/>
        <end position="446"/>
    </location>
</feature>
<sequence>MTSISTGSRWRSFFCFPSFSDLKSPQPGNRRSTSTAGLYHFQLQNTSTPPGKFISQNLKRLGLLEALKQPFRHTRRRLKIMRSHAPPVSDGCDRRRLLSDELESPDLWASDSHSSYTHDADAWPQPRSSQRPDPPDQSRMTPASTYEILHRIGQTFSHVQYAVYGTAAMLAYGNTAHLCTHVSIVCPAYAQGVIKSWAAATSGMLTYPGISNTIGVADMDGEVWTVEITPITCDGTFETLTTVSFCFGRDGTPTRVLTMPALVNQVAMAYLRDGCAFEDSARFDALAGDLIWLLEQICKDGRPEQRLSAERVPAVREPLFWLDFTAAYPELTGLFYDAGLRVDDVEEVHQTEAAMSAEPSRSVLQRDSRGSRGHSRSSAGSDARHHRRLREGPNLTRAEARKVMADRYPRRRSTGRRSYYSSRKSRDRRESNGSSTMSSTNTNALPLGRTKISDFVFGKLRKRTK</sequence>
<dbReference type="AlphaFoldDB" id="A0A4U6X2U4"/>
<feature type="compositionally biased region" description="Low complexity" evidence="1">
    <location>
        <begin position="432"/>
        <end position="443"/>
    </location>
</feature>
<evidence type="ECO:0000313" key="3">
    <source>
        <dbReference type="Proteomes" id="UP000310108"/>
    </source>
</evidence>
<feature type="region of interest" description="Disordered" evidence="1">
    <location>
        <begin position="109"/>
        <end position="141"/>
    </location>
</feature>
<dbReference type="STRING" id="1306861.A0A4U6X2U4"/>
<dbReference type="EMBL" id="PJEX01000533">
    <property type="protein sequence ID" value="TKW49475.1"/>
    <property type="molecule type" value="Genomic_DNA"/>
</dbReference>
<proteinExistence type="predicted"/>
<dbReference type="Proteomes" id="UP000310108">
    <property type="component" value="Unassembled WGS sequence"/>
</dbReference>